<proteinExistence type="predicted"/>
<organism evidence="2 3">
    <name type="scientific">Lancefieldella rimae</name>
    <dbReference type="NCBI Taxonomy" id="1383"/>
    <lineage>
        <taxon>Bacteria</taxon>
        <taxon>Bacillati</taxon>
        <taxon>Actinomycetota</taxon>
        <taxon>Coriobacteriia</taxon>
        <taxon>Coriobacteriales</taxon>
        <taxon>Atopobiaceae</taxon>
        <taxon>Lancefieldella</taxon>
    </lineage>
</organism>
<keyword evidence="1" id="KW-1133">Transmembrane helix</keyword>
<accession>A0A930VWK0</accession>
<dbReference type="InterPro" id="IPR011733">
    <property type="entry name" value="CHP02185_IM"/>
</dbReference>
<feature type="transmembrane region" description="Helical" evidence="1">
    <location>
        <begin position="32"/>
        <end position="56"/>
    </location>
</feature>
<keyword evidence="1" id="KW-0472">Membrane</keyword>
<gene>
    <name evidence="2" type="ORF">HXK26_01780</name>
</gene>
<comment type="caution">
    <text evidence="2">The sequence shown here is derived from an EMBL/GenBank/DDBJ whole genome shotgun (WGS) entry which is preliminary data.</text>
</comment>
<dbReference type="AlphaFoldDB" id="A0A930VWK0"/>
<evidence type="ECO:0000313" key="3">
    <source>
        <dbReference type="Proteomes" id="UP000698335"/>
    </source>
</evidence>
<dbReference type="Pfam" id="PF09605">
    <property type="entry name" value="Trep_Strep"/>
    <property type="match status" value="1"/>
</dbReference>
<feature type="non-terminal residue" evidence="2">
    <location>
        <position position="1"/>
    </location>
</feature>
<name>A0A930VWK0_9ACTN</name>
<protein>
    <submittedName>
        <fullName evidence="2">MptD family putative ECF transporter S component</fullName>
    </submittedName>
</protein>
<sequence length="64" mass="6900">MIGKDAYVAQCIQAGMALEFSQNMVNFMYSPAMIAMGLATIICATLGGFIGTKVFAKHFKQMGM</sequence>
<reference evidence="2" key="1">
    <citation type="submission" date="2020-04" db="EMBL/GenBank/DDBJ databases">
        <title>Deep metagenomics examines the oral microbiome during advanced dental caries in children, revealing novel taxa and co-occurrences with host molecules.</title>
        <authorList>
            <person name="Baker J.L."/>
            <person name="Morton J.T."/>
            <person name="Dinis M."/>
            <person name="Alvarez R."/>
            <person name="Tran N.C."/>
            <person name="Knight R."/>
            <person name="Edlund A."/>
        </authorList>
    </citation>
    <scope>NUCLEOTIDE SEQUENCE</scope>
    <source>
        <strain evidence="2">JCVI_38_bin.5</strain>
    </source>
</reference>
<dbReference type="Proteomes" id="UP000698335">
    <property type="component" value="Unassembled WGS sequence"/>
</dbReference>
<keyword evidence="1" id="KW-0812">Transmembrane</keyword>
<evidence type="ECO:0000256" key="1">
    <source>
        <dbReference type="SAM" id="Phobius"/>
    </source>
</evidence>
<evidence type="ECO:0000313" key="2">
    <source>
        <dbReference type="EMBL" id="MBF4807415.1"/>
    </source>
</evidence>
<dbReference type="EMBL" id="JABZGW010000043">
    <property type="protein sequence ID" value="MBF4807415.1"/>
    <property type="molecule type" value="Genomic_DNA"/>
</dbReference>